<dbReference type="Pfam" id="PF00018">
    <property type="entry name" value="SH3_1"/>
    <property type="match status" value="1"/>
</dbReference>
<dbReference type="GO" id="GO:1990528">
    <property type="term" value="C:Rvs161p-Rvs167p complex"/>
    <property type="evidence" value="ECO:0007669"/>
    <property type="project" value="TreeGrafter"/>
</dbReference>
<dbReference type="InterPro" id="IPR046982">
    <property type="entry name" value="BIN3/RVS161-like"/>
</dbReference>
<keyword evidence="3" id="KW-0175">Coiled coil</keyword>
<reference evidence="7" key="1">
    <citation type="submission" date="2021-06" db="EMBL/GenBank/DDBJ databases">
        <authorList>
            <person name="Kallberg Y."/>
            <person name="Tangrot J."/>
            <person name="Rosling A."/>
        </authorList>
    </citation>
    <scope>NUCLEOTIDE SEQUENCE</scope>
    <source>
        <strain evidence="7">BR232B</strain>
    </source>
</reference>
<dbReference type="GO" id="GO:0008289">
    <property type="term" value="F:lipid binding"/>
    <property type="evidence" value="ECO:0007669"/>
    <property type="project" value="TreeGrafter"/>
</dbReference>
<dbReference type="FunFam" id="2.30.30.40:FF:000100">
    <property type="entry name" value="SH3 domain-containing YSC84-like protein 1"/>
    <property type="match status" value="1"/>
</dbReference>
<dbReference type="OrthoDB" id="443981at2759"/>
<dbReference type="PRINTS" id="PR00452">
    <property type="entry name" value="SH3DOMAIN"/>
</dbReference>
<dbReference type="SMART" id="SM00721">
    <property type="entry name" value="BAR"/>
    <property type="match status" value="1"/>
</dbReference>
<evidence type="ECO:0000259" key="5">
    <source>
        <dbReference type="PROSITE" id="PS50002"/>
    </source>
</evidence>
<evidence type="ECO:0000256" key="3">
    <source>
        <dbReference type="SAM" id="Coils"/>
    </source>
</evidence>
<dbReference type="PROSITE" id="PS50002">
    <property type="entry name" value="SH3"/>
    <property type="match status" value="1"/>
</dbReference>
<dbReference type="InterPro" id="IPR004148">
    <property type="entry name" value="BAR_dom"/>
</dbReference>
<dbReference type="PROSITE" id="PS51021">
    <property type="entry name" value="BAR"/>
    <property type="match status" value="1"/>
</dbReference>
<accession>A0A9N9AHA2</accession>
<dbReference type="GO" id="GO:0030479">
    <property type="term" value="C:actin cortical patch"/>
    <property type="evidence" value="ECO:0007669"/>
    <property type="project" value="TreeGrafter"/>
</dbReference>
<dbReference type="GO" id="GO:0043332">
    <property type="term" value="C:mating projection tip"/>
    <property type="evidence" value="ECO:0007669"/>
    <property type="project" value="TreeGrafter"/>
</dbReference>
<name>A0A9N9AHA2_9GLOM</name>
<dbReference type="GO" id="GO:0031097">
    <property type="term" value="C:medial cortex"/>
    <property type="evidence" value="ECO:0007669"/>
    <property type="project" value="TreeGrafter"/>
</dbReference>
<proteinExistence type="predicted"/>
<dbReference type="SUPFAM" id="SSF103657">
    <property type="entry name" value="BAR/IMD domain-like"/>
    <property type="match status" value="1"/>
</dbReference>
<feature type="domain" description="SH3" evidence="5">
    <location>
        <begin position="344"/>
        <end position="401"/>
    </location>
</feature>
<gene>
    <name evidence="7" type="ORF">PBRASI_LOCUS4183</name>
</gene>
<evidence type="ECO:0000259" key="6">
    <source>
        <dbReference type="PROSITE" id="PS51021"/>
    </source>
</evidence>
<dbReference type="PANTHER" id="PTHR47174">
    <property type="entry name" value="BRIDGING INTEGRATOR 3"/>
    <property type="match status" value="1"/>
</dbReference>
<dbReference type="AlphaFoldDB" id="A0A9N9AHA2"/>
<evidence type="ECO:0000256" key="2">
    <source>
        <dbReference type="PROSITE-ProRule" id="PRU00192"/>
    </source>
</evidence>
<dbReference type="GO" id="GO:0006897">
    <property type="term" value="P:endocytosis"/>
    <property type="evidence" value="ECO:0007669"/>
    <property type="project" value="InterPro"/>
</dbReference>
<dbReference type="Pfam" id="PF03114">
    <property type="entry name" value="BAR"/>
    <property type="match status" value="1"/>
</dbReference>
<dbReference type="GO" id="GO:0097320">
    <property type="term" value="P:plasma membrane tubulation"/>
    <property type="evidence" value="ECO:0007669"/>
    <property type="project" value="TreeGrafter"/>
</dbReference>
<dbReference type="EMBL" id="CAJVPI010000418">
    <property type="protein sequence ID" value="CAG8532534.1"/>
    <property type="molecule type" value="Genomic_DNA"/>
</dbReference>
<protein>
    <submittedName>
        <fullName evidence="7">5731_t:CDS:1</fullName>
    </submittedName>
</protein>
<evidence type="ECO:0000313" key="8">
    <source>
        <dbReference type="Proteomes" id="UP000789739"/>
    </source>
</evidence>
<dbReference type="InterPro" id="IPR001452">
    <property type="entry name" value="SH3_domain"/>
</dbReference>
<evidence type="ECO:0000313" key="7">
    <source>
        <dbReference type="EMBL" id="CAG8532534.1"/>
    </source>
</evidence>
<dbReference type="Gene3D" id="1.20.1270.60">
    <property type="entry name" value="Arfaptin homology (AH) domain/BAR domain"/>
    <property type="match status" value="1"/>
</dbReference>
<dbReference type="Gene3D" id="2.30.30.40">
    <property type="entry name" value="SH3 Domains"/>
    <property type="match status" value="1"/>
</dbReference>
<feature type="non-terminal residue" evidence="7">
    <location>
        <position position="401"/>
    </location>
</feature>
<keyword evidence="1 2" id="KW-0728">SH3 domain</keyword>
<feature type="compositionally biased region" description="Polar residues" evidence="4">
    <location>
        <begin position="282"/>
        <end position="297"/>
    </location>
</feature>
<evidence type="ECO:0000256" key="4">
    <source>
        <dbReference type="SAM" id="MobiDB-lite"/>
    </source>
</evidence>
<feature type="domain" description="BAR" evidence="6">
    <location>
        <begin position="14"/>
        <end position="269"/>
    </location>
</feature>
<dbReference type="InterPro" id="IPR027267">
    <property type="entry name" value="AH/BAR_dom_sf"/>
</dbReference>
<sequence>KGIVKSVNRLPHNIRTKTGLGESTRDYKYEEIASAFDALQKDAYKLHDEARKFRKSVSDLFLHGANFAEILVEIYSPVNADDRGEGPVTRHPQTSSQAMKAVQEYATQSKELQETIAAELDAIDDYVVRPVDDLISVTKSIAKTIKKRDHKRSDYDRYRKSYKKLKEKKDRSSTEEKNLSKLEDQVDQATALFDQYNDALKEQLPAFFEYCGEFMDPITYNFYNIQMRIYGIFYQSMEQIVSLGYFDFESDILERYREKIGDMQSHLESLDTLKGKRGSSAGRLTTNVGGGSRSNTRSDSKSPGPVSRGYSRNADKELRSSYNISSNPKLFPVATPPRPPVKPKLANYVTALYDYEAQADGDLSFKKNDRIEVIERTADTNGWWTGRLNGKTGLFPGNYVE</sequence>
<dbReference type="SUPFAM" id="SSF50044">
    <property type="entry name" value="SH3-domain"/>
    <property type="match status" value="1"/>
</dbReference>
<evidence type="ECO:0000256" key="1">
    <source>
        <dbReference type="ARBA" id="ARBA00022443"/>
    </source>
</evidence>
<feature type="coiled-coil region" evidence="3">
    <location>
        <begin position="148"/>
        <end position="199"/>
    </location>
</feature>
<comment type="caution">
    <text evidence="7">The sequence shown here is derived from an EMBL/GenBank/DDBJ whole genome shotgun (WGS) entry which is preliminary data.</text>
</comment>
<dbReference type="GO" id="GO:0051666">
    <property type="term" value="P:actin cortical patch localization"/>
    <property type="evidence" value="ECO:0007669"/>
    <property type="project" value="InterPro"/>
</dbReference>
<dbReference type="SMART" id="SM00326">
    <property type="entry name" value="SH3"/>
    <property type="match status" value="1"/>
</dbReference>
<dbReference type="PANTHER" id="PTHR47174:SF1">
    <property type="entry name" value="REDUCED VIABILITY UPON STARVATION PROTEIN 167"/>
    <property type="match status" value="1"/>
</dbReference>
<organism evidence="7 8">
    <name type="scientific">Paraglomus brasilianum</name>
    <dbReference type="NCBI Taxonomy" id="144538"/>
    <lineage>
        <taxon>Eukaryota</taxon>
        <taxon>Fungi</taxon>
        <taxon>Fungi incertae sedis</taxon>
        <taxon>Mucoromycota</taxon>
        <taxon>Glomeromycotina</taxon>
        <taxon>Glomeromycetes</taxon>
        <taxon>Paraglomerales</taxon>
        <taxon>Paraglomeraceae</taxon>
        <taxon>Paraglomus</taxon>
    </lineage>
</organism>
<dbReference type="InterPro" id="IPR036028">
    <property type="entry name" value="SH3-like_dom_sf"/>
</dbReference>
<dbReference type="Proteomes" id="UP000789739">
    <property type="component" value="Unassembled WGS sequence"/>
</dbReference>
<feature type="region of interest" description="Disordered" evidence="4">
    <location>
        <begin position="274"/>
        <end position="313"/>
    </location>
</feature>
<keyword evidence="8" id="KW-1185">Reference proteome</keyword>